<dbReference type="AlphaFoldDB" id="A0AAD9DA55"/>
<name>A0AAD9DA55_9STRA</name>
<dbReference type="Proteomes" id="UP001224775">
    <property type="component" value="Unassembled WGS sequence"/>
</dbReference>
<protein>
    <submittedName>
        <fullName evidence="1">Uncharacterized protein</fullName>
    </submittedName>
</protein>
<evidence type="ECO:0000313" key="1">
    <source>
        <dbReference type="EMBL" id="KAK1738300.1"/>
    </source>
</evidence>
<gene>
    <name evidence="1" type="ORF">QTG54_010969</name>
</gene>
<sequence length="424" mass="48040">MICTTPLSSGQTNGPVNSRHLLPSHEWSDIVRYTTAEDLHSLRLVGSKDMHLSDPFLTSHLSIRMDKAPFFSTNNSHTVDQIRRWLTNRRTLVINDVNSKICPSQVAYLVRNGFLDSISDIIVMDCHFHLDIISILSHLPNLESLKLVDRGDEEVLDDLEAIITHVGRITSLQHLDIEFDCAISGSRLSILSEMYNLKYLRLRGFDLSEGMSNMSDLTRLETLHLCHGNFYSSPDDDVNEKDLLHLVNMTSKIDNVHLEGFDSLSNNGLSVFSKSPNSLRRLVLKHCQELSKDSLPCIGRMRHLESLHIVNSAYDDAPIFESEDLQHLNSLIGVKSLSLFYVLEDVAHLRALWGMESLEVLNIALEENPNEEEVEDICLTVLSSFVALKRLRIFTEDGMSYSYQRGGLEIEHGSFNFGDQVFLD</sequence>
<dbReference type="SUPFAM" id="SSF52047">
    <property type="entry name" value="RNI-like"/>
    <property type="match status" value="1"/>
</dbReference>
<dbReference type="InterPro" id="IPR032675">
    <property type="entry name" value="LRR_dom_sf"/>
</dbReference>
<keyword evidence="2" id="KW-1185">Reference proteome</keyword>
<accession>A0AAD9DA55</accession>
<dbReference type="EMBL" id="JATAAI010000021">
    <property type="protein sequence ID" value="KAK1738300.1"/>
    <property type="molecule type" value="Genomic_DNA"/>
</dbReference>
<evidence type="ECO:0000313" key="2">
    <source>
        <dbReference type="Proteomes" id="UP001224775"/>
    </source>
</evidence>
<dbReference type="Gene3D" id="3.80.10.10">
    <property type="entry name" value="Ribonuclease Inhibitor"/>
    <property type="match status" value="2"/>
</dbReference>
<comment type="caution">
    <text evidence="1">The sequence shown here is derived from an EMBL/GenBank/DDBJ whole genome shotgun (WGS) entry which is preliminary data.</text>
</comment>
<proteinExistence type="predicted"/>
<organism evidence="1 2">
    <name type="scientific">Skeletonema marinoi</name>
    <dbReference type="NCBI Taxonomy" id="267567"/>
    <lineage>
        <taxon>Eukaryota</taxon>
        <taxon>Sar</taxon>
        <taxon>Stramenopiles</taxon>
        <taxon>Ochrophyta</taxon>
        <taxon>Bacillariophyta</taxon>
        <taxon>Coscinodiscophyceae</taxon>
        <taxon>Thalassiosirophycidae</taxon>
        <taxon>Thalassiosirales</taxon>
        <taxon>Skeletonemataceae</taxon>
        <taxon>Skeletonema</taxon>
        <taxon>Skeletonema marinoi-dohrnii complex</taxon>
    </lineage>
</organism>
<reference evidence="1" key="1">
    <citation type="submission" date="2023-06" db="EMBL/GenBank/DDBJ databases">
        <title>Survivors Of The Sea: Transcriptome response of Skeletonema marinoi to long-term dormancy.</title>
        <authorList>
            <person name="Pinder M.I.M."/>
            <person name="Kourtchenko O."/>
            <person name="Robertson E.K."/>
            <person name="Larsson T."/>
            <person name="Maumus F."/>
            <person name="Osuna-Cruz C.M."/>
            <person name="Vancaester E."/>
            <person name="Stenow R."/>
            <person name="Vandepoele K."/>
            <person name="Ploug H."/>
            <person name="Bruchert V."/>
            <person name="Godhe A."/>
            <person name="Topel M."/>
        </authorList>
    </citation>
    <scope>NUCLEOTIDE SEQUENCE</scope>
    <source>
        <strain evidence="1">R05AC</strain>
    </source>
</reference>